<evidence type="ECO:0000313" key="3">
    <source>
        <dbReference type="Proteomes" id="UP001274830"/>
    </source>
</evidence>
<feature type="compositionally biased region" description="Polar residues" evidence="1">
    <location>
        <begin position="322"/>
        <end position="352"/>
    </location>
</feature>
<feature type="compositionally biased region" description="Basic and acidic residues" evidence="1">
    <location>
        <begin position="480"/>
        <end position="491"/>
    </location>
</feature>
<gene>
    <name evidence="2" type="ORF">LTR78_001409</name>
</gene>
<comment type="caution">
    <text evidence="2">The sequence shown here is derived from an EMBL/GenBank/DDBJ whole genome shotgun (WGS) entry which is preliminary data.</text>
</comment>
<sequence length="582" mass="62430">MVRSATEAFDAIVEAHAIQNRRVVVMSARVKQPGLNAEVEAKGEEEVVEEHGGSGRCDVFIGLYLYPGSSTAAAPPPAIPPRHPSRGSVEEVGREGGSSAPPVTVTERSGQEGTGVGRENREDSVESEYLKNGREKAESAKESDGSGSGSEDGENSPGDATGRSKPVGGVSSASSLPLGKKQRPARYHGRTISEPTVESKTQSDSEAVNPGLSALGAMGRLSIGPTFDPRAPHKQQPTPPRVQTAGPRQKRRKTKGEDEDPDAIRPAPPLSPEDMDASPSASPSGTGAAFPLHTPRQLSAEIRKQGGLTENPGISVAAAMKSHQSPTTISPGTGSRTTTSLQPSRASPSPQQRRGWFQRTFTSGRHQQEQQQQGHQQDLMRNSLAVHHTRLTRAQRQAQAQTQTQDQTSMQSGRDWRAQQSELRRESGAPARARTRSEGQASTELEELREDVERRRSIRSPEPSRTGSTAKDGSQDGASEIDKTGSREDVSRTASNARPAQWEGNLAEHSARGHILGPAVVAREQRGGPQGRRRRQRQQGGILGGLRSMGESVAYDESRPFGVETDGYRAFVGLANYYRGGM</sequence>
<name>A0AAE0WVK6_9PEZI</name>
<dbReference type="Proteomes" id="UP001274830">
    <property type="component" value="Unassembled WGS sequence"/>
</dbReference>
<accession>A0AAE0WVK6</accession>
<dbReference type="AlphaFoldDB" id="A0AAE0WVK6"/>
<feature type="compositionally biased region" description="Basic and acidic residues" evidence="1">
    <location>
        <begin position="414"/>
        <end position="427"/>
    </location>
</feature>
<dbReference type="EMBL" id="JAUTXT010000003">
    <property type="protein sequence ID" value="KAK3678956.1"/>
    <property type="molecule type" value="Genomic_DNA"/>
</dbReference>
<proteinExistence type="predicted"/>
<organism evidence="2 3">
    <name type="scientific">Recurvomyces mirabilis</name>
    <dbReference type="NCBI Taxonomy" id="574656"/>
    <lineage>
        <taxon>Eukaryota</taxon>
        <taxon>Fungi</taxon>
        <taxon>Dikarya</taxon>
        <taxon>Ascomycota</taxon>
        <taxon>Pezizomycotina</taxon>
        <taxon>Dothideomycetes</taxon>
        <taxon>Dothideomycetidae</taxon>
        <taxon>Mycosphaerellales</taxon>
        <taxon>Teratosphaeriaceae</taxon>
        <taxon>Recurvomyces</taxon>
    </lineage>
</organism>
<protein>
    <submittedName>
        <fullName evidence="2">Uncharacterized protein</fullName>
    </submittedName>
</protein>
<keyword evidence="3" id="KW-1185">Reference proteome</keyword>
<feature type="compositionally biased region" description="Polar residues" evidence="1">
    <location>
        <begin position="193"/>
        <end position="206"/>
    </location>
</feature>
<evidence type="ECO:0000256" key="1">
    <source>
        <dbReference type="SAM" id="MobiDB-lite"/>
    </source>
</evidence>
<feature type="compositionally biased region" description="Low complexity" evidence="1">
    <location>
        <begin position="394"/>
        <end position="408"/>
    </location>
</feature>
<feature type="compositionally biased region" description="Basic residues" evidence="1">
    <location>
        <begin position="180"/>
        <end position="189"/>
    </location>
</feature>
<feature type="region of interest" description="Disordered" evidence="1">
    <location>
        <begin position="72"/>
        <end position="546"/>
    </location>
</feature>
<evidence type="ECO:0000313" key="2">
    <source>
        <dbReference type="EMBL" id="KAK3678956.1"/>
    </source>
</evidence>
<feature type="compositionally biased region" description="Low complexity" evidence="1">
    <location>
        <begin position="277"/>
        <end position="289"/>
    </location>
</feature>
<feature type="compositionally biased region" description="Basic and acidic residues" evidence="1">
    <location>
        <begin position="118"/>
        <end position="144"/>
    </location>
</feature>
<reference evidence="2" key="1">
    <citation type="submission" date="2023-07" db="EMBL/GenBank/DDBJ databases">
        <title>Black Yeasts Isolated from many extreme environments.</title>
        <authorList>
            <person name="Coleine C."/>
            <person name="Stajich J.E."/>
            <person name="Selbmann L."/>
        </authorList>
    </citation>
    <scope>NUCLEOTIDE SEQUENCE</scope>
    <source>
        <strain evidence="2">CCFEE 5485</strain>
    </source>
</reference>